<proteinExistence type="inferred from homology"/>
<evidence type="ECO:0000256" key="7">
    <source>
        <dbReference type="SAM" id="MobiDB-lite"/>
    </source>
</evidence>
<dbReference type="InterPro" id="IPR045069">
    <property type="entry name" value="MATE_euk"/>
</dbReference>
<keyword evidence="5 6" id="KW-0472">Membrane</keyword>
<dbReference type="GO" id="GO:0016020">
    <property type="term" value="C:membrane"/>
    <property type="evidence" value="ECO:0007669"/>
    <property type="project" value="UniProtKB-SubCell"/>
</dbReference>
<keyword evidence="4 6" id="KW-1133">Transmembrane helix</keyword>
<feature type="transmembrane region" description="Helical" evidence="6">
    <location>
        <begin position="109"/>
        <end position="134"/>
    </location>
</feature>
<dbReference type="KEGG" id="cvr:CHLNCDRAFT_58521"/>
<dbReference type="NCBIfam" id="TIGR00797">
    <property type="entry name" value="matE"/>
    <property type="match status" value="1"/>
</dbReference>
<dbReference type="GO" id="GO:1990961">
    <property type="term" value="P:xenobiotic detoxification by transmembrane export across the plasma membrane"/>
    <property type="evidence" value="ECO:0007669"/>
    <property type="project" value="InterPro"/>
</dbReference>
<feature type="transmembrane region" description="Helical" evidence="6">
    <location>
        <begin position="516"/>
        <end position="536"/>
    </location>
</feature>
<dbReference type="InterPro" id="IPR002528">
    <property type="entry name" value="MATE_fam"/>
</dbReference>
<gene>
    <name evidence="8" type="ORF">CHLNCDRAFT_58521</name>
</gene>
<dbReference type="FunCoup" id="E1ZKU4">
    <property type="interactions" value="540"/>
</dbReference>
<feature type="transmembrane region" description="Helical" evidence="6">
    <location>
        <begin position="335"/>
        <end position="353"/>
    </location>
</feature>
<feature type="transmembrane region" description="Helical" evidence="6">
    <location>
        <begin position="368"/>
        <end position="392"/>
    </location>
</feature>
<feature type="transmembrane region" description="Helical" evidence="6">
    <location>
        <begin position="413"/>
        <end position="435"/>
    </location>
</feature>
<comment type="similarity">
    <text evidence="2 6">Belongs to the multi antimicrobial extrusion (MATE) (TC 2.A.66.1) family.</text>
</comment>
<dbReference type="OMA" id="AYSNEEQ"/>
<evidence type="ECO:0000313" key="8">
    <source>
        <dbReference type="EMBL" id="EFN53551.1"/>
    </source>
</evidence>
<dbReference type="Pfam" id="PF01554">
    <property type="entry name" value="MatE"/>
    <property type="match status" value="2"/>
</dbReference>
<dbReference type="GO" id="GO:0042910">
    <property type="term" value="F:xenobiotic transmembrane transporter activity"/>
    <property type="evidence" value="ECO:0007669"/>
    <property type="project" value="InterPro"/>
</dbReference>
<evidence type="ECO:0000256" key="1">
    <source>
        <dbReference type="ARBA" id="ARBA00004141"/>
    </source>
</evidence>
<dbReference type="RefSeq" id="XP_005845653.1">
    <property type="nucleotide sequence ID" value="XM_005845591.1"/>
</dbReference>
<evidence type="ECO:0000256" key="4">
    <source>
        <dbReference type="ARBA" id="ARBA00022989"/>
    </source>
</evidence>
<protein>
    <recommendedName>
        <fullName evidence="6">Protein DETOXIFICATION</fullName>
    </recommendedName>
    <alternativeName>
        <fullName evidence="6">Multidrug and toxic compound extrusion protein</fullName>
    </alternativeName>
</protein>
<feature type="transmembrane region" description="Helical" evidence="6">
    <location>
        <begin position="485"/>
        <end position="504"/>
    </location>
</feature>
<evidence type="ECO:0000256" key="3">
    <source>
        <dbReference type="ARBA" id="ARBA00022692"/>
    </source>
</evidence>
<dbReference type="Proteomes" id="UP000008141">
    <property type="component" value="Unassembled WGS sequence"/>
</dbReference>
<dbReference type="InParanoid" id="E1ZKU4"/>
<feature type="transmembrane region" description="Helical" evidence="6">
    <location>
        <begin position="140"/>
        <end position="165"/>
    </location>
</feature>
<feature type="transmembrane region" description="Helical" evidence="6">
    <location>
        <begin position="186"/>
        <end position="205"/>
    </location>
</feature>
<keyword evidence="9" id="KW-1185">Reference proteome</keyword>
<dbReference type="CDD" id="cd13132">
    <property type="entry name" value="MATE_eukaryotic"/>
    <property type="match status" value="1"/>
</dbReference>
<feature type="transmembrane region" description="Helical" evidence="6">
    <location>
        <begin position="455"/>
        <end position="473"/>
    </location>
</feature>
<feature type="region of interest" description="Disordered" evidence="7">
    <location>
        <begin position="1"/>
        <end position="31"/>
    </location>
</feature>
<dbReference type="AlphaFoldDB" id="E1ZKU4"/>
<evidence type="ECO:0000313" key="9">
    <source>
        <dbReference type="Proteomes" id="UP000008141"/>
    </source>
</evidence>
<dbReference type="GeneID" id="17353041"/>
<evidence type="ECO:0000256" key="2">
    <source>
        <dbReference type="ARBA" id="ARBA00010199"/>
    </source>
</evidence>
<name>E1ZKU4_CHLVA</name>
<dbReference type="GO" id="GO:0015297">
    <property type="term" value="F:antiporter activity"/>
    <property type="evidence" value="ECO:0007669"/>
    <property type="project" value="InterPro"/>
</dbReference>
<evidence type="ECO:0000256" key="5">
    <source>
        <dbReference type="ARBA" id="ARBA00023136"/>
    </source>
</evidence>
<evidence type="ECO:0000256" key="6">
    <source>
        <dbReference type="RuleBase" id="RU004914"/>
    </source>
</evidence>
<reference evidence="8 9" key="1">
    <citation type="journal article" date="2010" name="Plant Cell">
        <title>The Chlorella variabilis NC64A genome reveals adaptation to photosymbiosis, coevolution with viruses, and cryptic sex.</title>
        <authorList>
            <person name="Blanc G."/>
            <person name="Duncan G."/>
            <person name="Agarkova I."/>
            <person name="Borodovsky M."/>
            <person name="Gurnon J."/>
            <person name="Kuo A."/>
            <person name="Lindquist E."/>
            <person name="Lucas S."/>
            <person name="Pangilinan J."/>
            <person name="Polle J."/>
            <person name="Salamov A."/>
            <person name="Terry A."/>
            <person name="Yamada T."/>
            <person name="Dunigan D.D."/>
            <person name="Grigoriev I.V."/>
            <person name="Claverie J.M."/>
            <person name="Van Etten J.L."/>
        </authorList>
    </citation>
    <scope>NUCLEOTIDE SEQUENCE [LARGE SCALE GENOMIC DNA]</scope>
    <source>
        <strain evidence="8 9">NC64A</strain>
    </source>
</reference>
<comment type="subcellular location">
    <subcellularLocation>
        <location evidence="1">Membrane</location>
        <topology evidence="1">Multi-pass membrane protein</topology>
    </subcellularLocation>
</comment>
<dbReference type="eggNOG" id="KOG1347">
    <property type="taxonomic scope" value="Eukaryota"/>
</dbReference>
<feature type="transmembrane region" description="Helical" evidence="6">
    <location>
        <begin position="254"/>
        <end position="275"/>
    </location>
</feature>
<keyword evidence="3 6" id="KW-0812">Transmembrane</keyword>
<accession>E1ZKU4</accession>
<dbReference type="EMBL" id="GL433851">
    <property type="protein sequence ID" value="EFN53551.1"/>
    <property type="molecule type" value="Genomic_DNA"/>
</dbReference>
<dbReference type="OrthoDB" id="2126698at2759"/>
<feature type="transmembrane region" description="Helical" evidence="6">
    <location>
        <begin position="287"/>
        <end position="308"/>
    </location>
</feature>
<organism evidence="9">
    <name type="scientific">Chlorella variabilis</name>
    <name type="common">Green alga</name>
    <dbReference type="NCBI Taxonomy" id="554065"/>
    <lineage>
        <taxon>Eukaryota</taxon>
        <taxon>Viridiplantae</taxon>
        <taxon>Chlorophyta</taxon>
        <taxon>core chlorophytes</taxon>
        <taxon>Trebouxiophyceae</taxon>
        <taxon>Chlorellales</taxon>
        <taxon>Chlorellaceae</taxon>
        <taxon>Chlorella clade</taxon>
        <taxon>Chlorella</taxon>
    </lineage>
</organism>
<sequence length="576" mass="60109">MPGPGDPTEDAERGDRPSPFADDEQDAPPAISAVDADGTLLAGLPANKAAWNEAWEEATEAPLIAAALSGTFSLAHCLASNEVEEAQSVKAAEAAPACVATWRGDATRLLALAIPIAVTNLLSFCVNAVGVSFVGRLGSLQLSAAVLASSVFNVTGQSIMMGLCGTIDTLAGQAFGARNYRALGCILQRALLVNLAFGAAIAVAWLKSERLFLLLGQEAELSAAAARYMALVAPCLPCIGILEACRRYLLAQGIVRPGTVVTACGAALSPLYNWLLIVRLGLGLDGAALALLAVQLTSALLLGSYVVLRNAGLRGREDSPWHGWSLAALRGWGQYLGLALPSVVMICCKWWSFEALILQAGWFPDAQLAVATMGLCSMTNSVVYMLLFGLSMSASVKISNALGAGCPNGARRATLTCFNLTLAALAAAISALMLLKDRWVRLLTDVEPVVQATVALLPIFAFSLVGDGINVALQSLLRASGRQKVGALTNIISYWLLAIPLAHYLAFQRGWGVQGLWWGIAAANSVQAAIMGVVVARFDYEGEARKAAARFTLRQPLLASGSGLAPLSPVPSGGVA</sequence>
<feature type="transmembrane region" description="Helical" evidence="6">
    <location>
        <begin position="225"/>
        <end position="242"/>
    </location>
</feature>
<dbReference type="PANTHER" id="PTHR11206">
    <property type="entry name" value="MULTIDRUG RESISTANCE PROTEIN"/>
    <property type="match status" value="1"/>
</dbReference>